<dbReference type="CDD" id="cd01647">
    <property type="entry name" value="RT_LTR"/>
    <property type="match status" value="1"/>
</dbReference>
<sequence length="385" mass="45013">MVKKTDEAWRMCVDFTNINKACPKDCYSLPEIDWKVDFLFDFKIKCFLDAYKGYHQIQIAKEDAHKTAFHAPKGVYCYRKIPFEHKNAEATYQRLVDKVFEIQIERNMVAYVDEMVIKIMDEEDMLVDIKETFERLQEGAELNYPIMEKLVLALIHAARRLNRYFQAHKIAVLTNKPIRLLLIKPKKSGRVSRLAIELEEHEIKYKPRNAIKSQVLADFLAETQEEDFQNHEDKTKSTGWRLYTNGASSDDGSGASLMIVSPKVMEFTYTLKFEFKMTNNEAEYKSVTTRLRIGKKVTNKEIVKGMEKRLGRAHKGWVVNSYKFFGPIEQAQEEATKKPHSTLPTERRQCCHASEFEYIDKMGPTWEDPYKILEANGKRLMSYQL</sequence>
<dbReference type="PANTHER" id="PTHR24559">
    <property type="entry name" value="TRANSPOSON TY3-I GAG-POL POLYPROTEIN"/>
    <property type="match status" value="1"/>
</dbReference>
<evidence type="ECO:0000313" key="2">
    <source>
        <dbReference type="EMBL" id="GEU68055.1"/>
    </source>
</evidence>
<dbReference type="InterPro" id="IPR043502">
    <property type="entry name" value="DNA/RNA_pol_sf"/>
</dbReference>
<name>A0A6L2M6V8_TANCI</name>
<dbReference type="Gene3D" id="3.30.70.270">
    <property type="match status" value="1"/>
</dbReference>
<proteinExistence type="predicted"/>
<dbReference type="GO" id="GO:0004519">
    <property type="term" value="F:endonuclease activity"/>
    <property type="evidence" value="ECO:0007669"/>
    <property type="project" value="UniProtKB-KW"/>
</dbReference>
<dbReference type="Gene3D" id="3.10.10.10">
    <property type="entry name" value="HIV Type 1 Reverse Transcriptase, subunit A, domain 1"/>
    <property type="match status" value="1"/>
</dbReference>
<dbReference type="AlphaFoldDB" id="A0A6L2M6V8"/>
<dbReference type="InterPro" id="IPR053134">
    <property type="entry name" value="RNA-dir_DNA_polymerase"/>
</dbReference>
<dbReference type="PANTHER" id="PTHR24559:SF444">
    <property type="entry name" value="REVERSE TRANSCRIPTASE DOMAIN-CONTAINING PROTEIN"/>
    <property type="match status" value="1"/>
</dbReference>
<dbReference type="InterPro" id="IPR043128">
    <property type="entry name" value="Rev_trsase/Diguanyl_cyclase"/>
</dbReference>
<dbReference type="InterPro" id="IPR000477">
    <property type="entry name" value="RT_dom"/>
</dbReference>
<dbReference type="GO" id="GO:0003964">
    <property type="term" value="F:RNA-directed DNA polymerase activity"/>
    <property type="evidence" value="ECO:0007669"/>
    <property type="project" value="UniProtKB-KW"/>
</dbReference>
<evidence type="ECO:0000259" key="1">
    <source>
        <dbReference type="Pfam" id="PF00078"/>
    </source>
</evidence>
<accession>A0A6L2M6V8</accession>
<dbReference type="GO" id="GO:0016787">
    <property type="term" value="F:hydrolase activity"/>
    <property type="evidence" value="ECO:0007669"/>
    <property type="project" value="UniProtKB-KW"/>
</dbReference>
<comment type="caution">
    <text evidence="2">The sequence shown here is derived from an EMBL/GenBank/DDBJ whole genome shotgun (WGS) entry which is preliminary data.</text>
</comment>
<feature type="domain" description="Reverse transcriptase" evidence="1">
    <location>
        <begin position="2"/>
        <end position="138"/>
    </location>
</feature>
<dbReference type="Pfam" id="PF00078">
    <property type="entry name" value="RVT_1"/>
    <property type="match status" value="1"/>
</dbReference>
<reference evidence="2" key="1">
    <citation type="journal article" date="2019" name="Sci. Rep.">
        <title>Draft genome of Tanacetum cinerariifolium, the natural source of mosquito coil.</title>
        <authorList>
            <person name="Yamashiro T."/>
            <person name="Shiraishi A."/>
            <person name="Satake H."/>
            <person name="Nakayama K."/>
        </authorList>
    </citation>
    <scope>NUCLEOTIDE SEQUENCE</scope>
</reference>
<dbReference type="SUPFAM" id="SSF56672">
    <property type="entry name" value="DNA/RNA polymerases"/>
    <property type="match status" value="1"/>
</dbReference>
<dbReference type="EMBL" id="BKCJ010005678">
    <property type="protein sequence ID" value="GEU68055.1"/>
    <property type="molecule type" value="Genomic_DNA"/>
</dbReference>
<protein>
    <recommendedName>
        <fullName evidence="1">Reverse transcriptase domain-containing protein</fullName>
    </recommendedName>
</protein>
<gene>
    <name evidence="2" type="ORF">Tci_040033</name>
</gene>
<organism evidence="2">
    <name type="scientific">Tanacetum cinerariifolium</name>
    <name type="common">Dalmatian daisy</name>
    <name type="synonym">Chrysanthemum cinerariifolium</name>
    <dbReference type="NCBI Taxonomy" id="118510"/>
    <lineage>
        <taxon>Eukaryota</taxon>
        <taxon>Viridiplantae</taxon>
        <taxon>Streptophyta</taxon>
        <taxon>Embryophyta</taxon>
        <taxon>Tracheophyta</taxon>
        <taxon>Spermatophyta</taxon>
        <taxon>Magnoliopsida</taxon>
        <taxon>eudicotyledons</taxon>
        <taxon>Gunneridae</taxon>
        <taxon>Pentapetalae</taxon>
        <taxon>asterids</taxon>
        <taxon>campanulids</taxon>
        <taxon>Asterales</taxon>
        <taxon>Asteraceae</taxon>
        <taxon>Asteroideae</taxon>
        <taxon>Anthemideae</taxon>
        <taxon>Anthemidinae</taxon>
        <taxon>Tanacetum</taxon>
    </lineage>
</organism>